<dbReference type="AlphaFoldDB" id="A0A2G5DP34"/>
<evidence type="ECO:0000313" key="2">
    <source>
        <dbReference type="Proteomes" id="UP000230069"/>
    </source>
</evidence>
<proteinExistence type="predicted"/>
<protein>
    <recommendedName>
        <fullName evidence="3">Pentatricopeptide repeat-containing protein</fullName>
    </recommendedName>
</protein>
<dbReference type="InParanoid" id="A0A2G5DP34"/>
<dbReference type="EMBL" id="KZ305034">
    <property type="protein sequence ID" value="PIA45258.1"/>
    <property type="molecule type" value="Genomic_DNA"/>
</dbReference>
<keyword evidence="2" id="KW-1185">Reference proteome</keyword>
<name>A0A2G5DP34_AQUCA</name>
<sequence length="75" mass="8104">MKSSAELADADSAASTFATRNLCISTTSLSNNKIENLVSLDEALQLFDQMLQRRPSSPSIYSFNHLLGANGQSPK</sequence>
<dbReference type="Proteomes" id="UP000230069">
    <property type="component" value="Unassembled WGS sequence"/>
</dbReference>
<gene>
    <name evidence="1" type="ORF">AQUCO_01700651v1</name>
</gene>
<accession>A0A2G5DP34</accession>
<organism evidence="1 2">
    <name type="scientific">Aquilegia coerulea</name>
    <name type="common">Rocky mountain columbine</name>
    <dbReference type="NCBI Taxonomy" id="218851"/>
    <lineage>
        <taxon>Eukaryota</taxon>
        <taxon>Viridiplantae</taxon>
        <taxon>Streptophyta</taxon>
        <taxon>Embryophyta</taxon>
        <taxon>Tracheophyta</taxon>
        <taxon>Spermatophyta</taxon>
        <taxon>Magnoliopsida</taxon>
        <taxon>Ranunculales</taxon>
        <taxon>Ranunculaceae</taxon>
        <taxon>Thalictroideae</taxon>
        <taxon>Aquilegia</taxon>
    </lineage>
</organism>
<evidence type="ECO:0008006" key="3">
    <source>
        <dbReference type="Google" id="ProtNLM"/>
    </source>
</evidence>
<reference evidence="1 2" key="1">
    <citation type="submission" date="2017-09" db="EMBL/GenBank/DDBJ databases">
        <title>WGS assembly of Aquilegia coerulea Goldsmith.</title>
        <authorList>
            <person name="Hodges S."/>
            <person name="Kramer E."/>
            <person name="Nordborg M."/>
            <person name="Tomkins J."/>
            <person name="Borevitz J."/>
            <person name="Derieg N."/>
            <person name="Yan J."/>
            <person name="Mihaltcheva S."/>
            <person name="Hayes R.D."/>
            <person name="Rokhsar D."/>
        </authorList>
    </citation>
    <scope>NUCLEOTIDE SEQUENCE [LARGE SCALE GENOMIC DNA]</scope>
    <source>
        <strain evidence="2">cv. Goldsmith</strain>
    </source>
</reference>
<evidence type="ECO:0000313" key="1">
    <source>
        <dbReference type="EMBL" id="PIA45258.1"/>
    </source>
</evidence>